<dbReference type="GeneID" id="4977248"/>
<dbReference type="InterPro" id="IPR036291">
    <property type="entry name" value="NAD(P)-bd_dom_sf"/>
</dbReference>
<dbReference type="InterPro" id="IPR051783">
    <property type="entry name" value="NAD(P)-dependent_oxidoreduct"/>
</dbReference>
<evidence type="ECO:0000259" key="1">
    <source>
        <dbReference type="Pfam" id="PF01370"/>
    </source>
</evidence>
<reference evidence="2" key="2">
    <citation type="submission" date="2025-08" db="UniProtKB">
        <authorList>
            <consortium name="RefSeq"/>
        </authorList>
    </citation>
    <scope>IDENTIFICATION</scope>
</reference>
<sequence length="340" mass="37819">MPTKVFITGVTGYIGGDAFYYLSQHHPNFEYSALIRSEEKAKRVREAYPNVRTVIGSLDDSEVLAKQAAWADIVLHTADASDHGHSAERPGYWLHTGGTGILTYFDSEVKKVHGEHDEKEFNDDKGVDELVNLPAAAFHRNIDEIVLKTGTENADKVKTVIVCPPTIYGKGRGPVSSRGRQAYELASFILKQHYTPQIGKGLARWNNVHVYDLSTLFGALVDAALEPSKKDDKEIWGEKGYFLCENGEHVWGDLAKLIGEKAHALGFLKEKPEVKELSLDEAIKSPAGFEAASWGWNSRGKALRGRRVLGWMPREKSLEEEVPEILKAEAARVAISDKHR</sequence>
<dbReference type="PANTHER" id="PTHR48079:SF6">
    <property type="entry name" value="NAD(P)-BINDING DOMAIN-CONTAINING PROTEIN-RELATED"/>
    <property type="match status" value="1"/>
</dbReference>
<feature type="domain" description="NAD-dependent epimerase/dehydratase" evidence="1">
    <location>
        <begin position="5"/>
        <end position="97"/>
    </location>
</feature>
<proteinExistence type="predicted"/>
<dbReference type="Gene3D" id="3.40.50.720">
    <property type="entry name" value="NAD(P)-binding Rossmann-like Domain"/>
    <property type="match status" value="2"/>
</dbReference>
<dbReference type="PANTHER" id="PTHR48079">
    <property type="entry name" value="PROTEIN YEEZ"/>
    <property type="match status" value="1"/>
</dbReference>
<protein>
    <recommendedName>
        <fullName evidence="1">NAD-dependent epimerase/dehydratase domain-containing protein</fullName>
    </recommendedName>
</protein>
<dbReference type="AlphaFoldDB" id="A0AAJ8BVK8"/>
<dbReference type="RefSeq" id="XP_059603356.1">
    <property type="nucleotide sequence ID" value="XM_059744531.1"/>
</dbReference>
<gene>
    <name evidence="2" type="ORF">An01g12110</name>
</gene>
<organism evidence="2">
    <name type="scientific">Aspergillus niger</name>
    <dbReference type="NCBI Taxonomy" id="5061"/>
    <lineage>
        <taxon>Eukaryota</taxon>
        <taxon>Fungi</taxon>
        <taxon>Dikarya</taxon>
        <taxon>Ascomycota</taxon>
        <taxon>Pezizomycotina</taxon>
        <taxon>Eurotiomycetes</taxon>
        <taxon>Eurotiomycetidae</taxon>
        <taxon>Eurotiales</taxon>
        <taxon>Aspergillaceae</taxon>
        <taxon>Aspergillus</taxon>
        <taxon>Aspergillus subgen. Circumdati</taxon>
    </lineage>
</organism>
<reference evidence="2" key="1">
    <citation type="submission" date="2025-02" db="EMBL/GenBank/DDBJ databases">
        <authorList>
            <consortium name="NCBI Genome Project"/>
        </authorList>
    </citation>
    <scope>NUCLEOTIDE SEQUENCE</scope>
</reference>
<dbReference type="SUPFAM" id="SSF51735">
    <property type="entry name" value="NAD(P)-binding Rossmann-fold domains"/>
    <property type="match status" value="1"/>
</dbReference>
<name>A0AAJ8BVK8_ASPNG</name>
<dbReference type="KEGG" id="ang:An01g12110"/>
<dbReference type="Pfam" id="PF01370">
    <property type="entry name" value="Epimerase"/>
    <property type="match status" value="1"/>
</dbReference>
<dbReference type="InterPro" id="IPR001509">
    <property type="entry name" value="Epimerase_deHydtase"/>
</dbReference>
<accession>A0AAJ8BVK8</accession>
<evidence type="ECO:0000313" key="2">
    <source>
        <dbReference type="RefSeq" id="XP_059603356.1"/>
    </source>
</evidence>